<dbReference type="RefSeq" id="WP_188664707.1">
    <property type="nucleotide sequence ID" value="NZ_BMHV01000014.1"/>
</dbReference>
<feature type="transmembrane region" description="Helical" evidence="1">
    <location>
        <begin position="262"/>
        <end position="283"/>
    </location>
</feature>
<feature type="transmembrane region" description="Helical" evidence="1">
    <location>
        <begin position="196"/>
        <end position="217"/>
    </location>
</feature>
<feature type="transmembrane region" description="Helical" evidence="1">
    <location>
        <begin position="36"/>
        <end position="59"/>
    </location>
</feature>
<protein>
    <submittedName>
        <fullName evidence="2">Uncharacterized protein</fullName>
    </submittedName>
</protein>
<dbReference type="EMBL" id="BMHV01000014">
    <property type="protein sequence ID" value="GGF66793.1"/>
    <property type="molecule type" value="Genomic_DNA"/>
</dbReference>
<keyword evidence="3" id="KW-1185">Reference proteome</keyword>
<reference evidence="2" key="2">
    <citation type="submission" date="2020-09" db="EMBL/GenBank/DDBJ databases">
        <authorList>
            <person name="Sun Q."/>
            <person name="Zhou Y."/>
        </authorList>
    </citation>
    <scope>NUCLEOTIDE SEQUENCE</scope>
    <source>
        <strain evidence="2">CGMCC 1.15254</strain>
    </source>
</reference>
<feature type="transmembrane region" description="Helical" evidence="1">
    <location>
        <begin position="156"/>
        <end position="176"/>
    </location>
</feature>
<keyword evidence="1" id="KW-1133">Transmembrane helix</keyword>
<evidence type="ECO:0000256" key="1">
    <source>
        <dbReference type="SAM" id="Phobius"/>
    </source>
</evidence>
<feature type="transmembrane region" description="Helical" evidence="1">
    <location>
        <begin position="233"/>
        <end position="255"/>
    </location>
</feature>
<sequence length="395" mass="45440">MNKKTNYEKLMLWLSPVGEGKDKIDTIIGLQTIVKLFLETLVLASTFGPGLGFLMLFAYCTKNNLPYFDASMGFGFQIAIIFAAFAFYIFVTAMIYYYGAIIRLGDKTGRIFLSSYFQTVDIAYHKINSQRFILLNGLGVSIYCWMWLAFDGADKLFISLFGLLFAVAFGVGFYTFYIRQKRIRWWLLKKDMGPIIFSNTWAMVVIAMTCVIAFNFIEKKFGDIQVPEFMTDYITASAVIICIIFSFLLVFFFTYHVMKRKILWASVSILMVSFVILMLYPGWYQITKNVIAETGHGGDVAVNILLKDATACKFRERINFVEEAKITEAFCQEINTRKVKHFWTKPIFLTWMSSNAAYVKSDPKQVRPMMLLRSEILSWERAVLSDKGEPKSEPQ</sequence>
<organism evidence="2 3">
    <name type="scientific">Terasakiella brassicae</name>
    <dbReference type="NCBI Taxonomy" id="1634917"/>
    <lineage>
        <taxon>Bacteria</taxon>
        <taxon>Pseudomonadati</taxon>
        <taxon>Pseudomonadota</taxon>
        <taxon>Alphaproteobacteria</taxon>
        <taxon>Rhodospirillales</taxon>
        <taxon>Terasakiellaceae</taxon>
        <taxon>Terasakiella</taxon>
    </lineage>
</organism>
<proteinExistence type="predicted"/>
<feature type="transmembrane region" description="Helical" evidence="1">
    <location>
        <begin position="74"/>
        <end position="98"/>
    </location>
</feature>
<feature type="transmembrane region" description="Helical" evidence="1">
    <location>
        <begin position="132"/>
        <end position="150"/>
    </location>
</feature>
<comment type="caution">
    <text evidence="2">The sequence shown here is derived from an EMBL/GenBank/DDBJ whole genome shotgun (WGS) entry which is preliminary data.</text>
</comment>
<evidence type="ECO:0000313" key="2">
    <source>
        <dbReference type="EMBL" id="GGF66793.1"/>
    </source>
</evidence>
<accession>A0A917FE45</accession>
<dbReference type="Proteomes" id="UP000632498">
    <property type="component" value="Unassembled WGS sequence"/>
</dbReference>
<keyword evidence="1" id="KW-0812">Transmembrane</keyword>
<keyword evidence="1" id="KW-0472">Membrane</keyword>
<gene>
    <name evidence="2" type="ORF">GCM10011332_21140</name>
</gene>
<evidence type="ECO:0000313" key="3">
    <source>
        <dbReference type="Proteomes" id="UP000632498"/>
    </source>
</evidence>
<dbReference type="AlphaFoldDB" id="A0A917FE45"/>
<name>A0A917FE45_9PROT</name>
<reference evidence="2" key="1">
    <citation type="journal article" date="2014" name="Int. J. Syst. Evol. Microbiol.">
        <title>Complete genome sequence of Corynebacterium casei LMG S-19264T (=DSM 44701T), isolated from a smear-ripened cheese.</title>
        <authorList>
            <consortium name="US DOE Joint Genome Institute (JGI-PGF)"/>
            <person name="Walter F."/>
            <person name="Albersmeier A."/>
            <person name="Kalinowski J."/>
            <person name="Ruckert C."/>
        </authorList>
    </citation>
    <scope>NUCLEOTIDE SEQUENCE</scope>
    <source>
        <strain evidence="2">CGMCC 1.15254</strain>
    </source>
</reference>